<gene>
    <name evidence="1" type="ORF">OCU04_008881</name>
</gene>
<name>A0A9X0AHJ7_9HELO</name>
<accession>A0A9X0AHJ7</accession>
<evidence type="ECO:0000313" key="2">
    <source>
        <dbReference type="Proteomes" id="UP001152300"/>
    </source>
</evidence>
<dbReference type="Proteomes" id="UP001152300">
    <property type="component" value="Unassembled WGS sequence"/>
</dbReference>
<dbReference type="EMBL" id="JAPEIS010000010">
    <property type="protein sequence ID" value="KAJ8062333.1"/>
    <property type="molecule type" value="Genomic_DNA"/>
</dbReference>
<evidence type="ECO:0000313" key="1">
    <source>
        <dbReference type="EMBL" id="KAJ8062333.1"/>
    </source>
</evidence>
<proteinExistence type="predicted"/>
<organism evidence="1 2">
    <name type="scientific">Sclerotinia nivalis</name>
    <dbReference type="NCBI Taxonomy" id="352851"/>
    <lineage>
        <taxon>Eukaryota</taxon>
        <taxon>Fungi</taxon>
        <taxon>Dikarya</taxon>
        <taxon>Ascomycota</taxon>
        <taxon>Pezizomycotina</taxon>
        <taxon>Leotiomycetes</taxon>
        <taxon>Helotiales</taxon>
        <taxon>Sclerotiniaceae</taxon>
        <taxon>Sclerotinia</taxon>
    </lineage>
</organism>
<keyword evidence="2" id="KW-1185">Reference proteome</keyword>
<protein>
    <submittedName>
        <fullName evidence="1">Uncharacterized protein</fullName>
    </submittedName>
</protein>
<dbReference type="AlphaFoldDB" id="A0A9X0AHJ7"/>
<reference evidence="1" key="1">
    <citation type="submission" date="2022-11" db="EMBL/GenBank/DDBJ databases">
        <title>Genome Resource of Sclerotinia nivalis Strain SnTB1, a Plant Pathogen Isolated from American Ginseng.</title>
        <authorList>
            <person name="Fan S."/>
        </authorList>
    </citation>
    <scope>NUCLEOTIDE SEQUENCE</scope>
    <source>
        <strain evidence="1">SnTB1</strain>
    </source>
</reference>
<sequence>MIKIRNVIFDENTFYSPIKDFDEQLDINILKRMIELIEKKKKKKESFIIQYEIKETDIEFVEGLDLFSKQKNVVILLIESSFNGNQNSRVEKALEFQNDISGLFGFELFTPEPISEFDGLGINLNTDNSYIDYEKPKGISTESG</sequence>
<comment type="caution">
    <text evidence="1">The sequence shown here is derived from an EMBL/GenBank/DDBJ whole genome shotgun (WGS) entry which is preliminary data.</text>
</comment>